<protein>
    <submittedName>
        <fullName evidence="1">Uncharacterized protein</fullName>
    </submittedName>
</protein>
<organism evidence="1">
    <name type="scientific">Darwinula stevensoni</name>
    <dbReference type="NCBI Taxonomy" id="69355"/>
    <lineage>
        <taxon>Eukaryota</taxon>
        <taxon>Metazoa</taxon>
        <taxon>Ecdysozoa</taxon>
        <taxon>Arthropoda</taxon>
        <taxon>Crustacea</taxon>
        <taxon>Oligostraca</taxon>
        <taxon>Ostracoda</taxon>
        <taxon>Podocopa</taxon>
        <taxon>Podocopida</taxon>
        <taxon>Darwinulocopina</taxon>
        <taxon>Darwinuloidea</taxon>
        <taxon>Darwinulidae</taxon>
        <taxon>Darwinula</taxon>
    </lineage>
</organism>
<sequence length="238" mass="24976">MQSPPPSVSLAQVTGLASLSVLSVGPVDSVQSAGPRPAGRGVTMDLGLRILVFVLIGLLSPSKSATENSPTVQLTLDGQPDGCPLVQPTGLVFKAIVSVDSRSDLKLKVSCIVPGDDFGPLHFHDIKVPGCPTNNIVEKPNPKAPNVTDSFEVELCSTPGTATIEFKADLVHTIFVGKQKVKLGTAVGTTNEWKEICFDVDLPLMNTTGLSSTNASLRCLSTADGSCNSPELGTFWDF</sequence>
<dbReference type="EMBL" id="CAJPEV010010864">
    <property type="protein sequence ID" value="CAG0906118.1"/>
    <property type="molecule type" value="Genomic_DNA"/>
</dbReference>
<gene>
    <name evidence="1" type="ORF">DSTB1V02_LOCUS14362</name>
</gene>
<accession>A0A7R9AHX0</accession>
<reference evidence="1" key="1">
    <citation type="submission" date="2020-11" db="EMBL/GenBank/DDBJ databases">
        <authorList>
            <person name="Tran Van P."/>
        </authorList>
    </citation>
    <scope>NUCLEOTIDE SEQUENCE</scope>
</reference>
<keyword evidence="2" id="KW-1185">Reference proteome</keyword>
<name>A0A7R9AHX0_9CRUS</name>
<dbReference type="EMBL" id="LR910382">
    <property type="protein sequence ID" value="CAD7254616.1"/>
    <property type="molecule type" value="Genomic_DNA"/>
</dbReference>
<evidence type="ECO:0000313" key="2">
    <source>
        <dbReference type="Proteomes" id="UP000677054"/>
    </source>
</evidence>
<feature type="non-terminal residue" evidence="1">
    <location>
        <position position="1"/>
    </location>
</feature>
<dbReference type="Proteomes" id="UP000677054">
    <property type="component" value="Unassembled WGS sequence"/>
</dbReference>
<evidence type="ECO:0000313" key="1">
    <source>
        <dbReference type="EMBL" id="CAD7254616.1"/>
    </source>
</evidence>
<dbReference type="AlphaFoldDB" id="A0A7R9AHX0"/>
<proteinExistence type="predicted"/>